<evidence type="ECO:0000259" key="1">
    <source>
        <dbReference type="Pfam" id="PF18925"/>
    </source>
</evidence>
<dbReference type="Pfam" id="PF18925">
    <property type="entry name" value="DUF5675"/>
    <property type="match status" value="1"/>
</dbReference>
<protein>
    <recommendedName>
        <fullName evidence="1">DUF5675 domain-containing protein</fullName>
    </recommendedName>
</protein>
<dbReference type="InterPro" id="IPR043732">
    <property type="entry name" value="DUF5675"/>
</dbReference>
<evidence type="ECO:0000313" key="2">
    <source>
        <dbReference type="EMBL" id="MBF0598046.1"/>
    </source>
</evidence>
<dbReference type="RefSeq" id="WP_194183586.1">
    <property type="nucleotide sequence ID" value="NZ_JADGIK010000007.1"/>
</dbReference>
<dbReference type="EMBL" id="JADGIK010000007">
    <property type="protein sequence ID" value="MBF0598046.1"/>
    <property type="molecule type" value="Genomic_DNA"/>
</dbReference>
<dbReference type="Proteomes" id="UP000608754">
    <property type="component" value="Unassembled WGS sequence"/>
</dbReference>
<gene>
    <name evidence="2" type="ORF">IM532_11450</name>
</gene>
<organism evidence="2 3">
    <name type="scientific">Faecalibacter rhinopitheci</name>
    <dbReference type="NCBI Taxonomy" id="2779678"/>
    <lineage>
        <taxon>Bacteria</taxon>
        <taxon>Pseudomonadati</taxon>
        <taxon>Bacteroidota</taxon>
        <taxon>Flavobacteriia</taxon>
        <taxon>Flavobacteriales</taxon>
        <taxon>Weeksellaceae</taxon>
        <taxon>Faecalibacter</taxon>
    </lineage>
</organism>
<keyword evidence="3" id="KW-1185">Reference proteome</keyword>
<name>A0A8J7FWQ1_9FLAO</name>
<dbReference type="AlphaFoldDB" id="A0A8J7FWQ1"/>
<comment type="caution">
    <text evidence="2">The sequence shown here is derived from an EMBL/GenBank/DDBJ whole genome shotgun (WGS) entry which is preliminary data.</text>
</comment>
<accession>A0A8J7FWQ1</accession>
<sequence length="138" mass="15713">MINIELIREYHPKATNGKLFFKGEKVCDTIELPWKNNIKNISCIPEGTYQVVKRFSQKYKQHYLITNVSNRSLILIHPANFALKELKGCIAPVSNITGIGVGEYSKKAMVKLQNLINPYLEAGTKGFLIIKNKIYDNI</sequence>
<proteinExistence type="predicted"/>
<feature type="domain" description="DUF5675" evidence="1">
    <location>
        <begin position="6"/>
        <end position="116"/>
    </location>
</feature>
<reference evidence="2" key="1">
    <citation type="submission" date="2020-10" db="EMBL/GenBank/DDBJ databases">
        <authorList>
            <person name="Lu T."/>
            <person name="Wang Q."/>
            <person name="Han X."/>
        </authorList>
    </citation>
    <scope>NUCLEOTIDE SEQUENCE</scope>
    <source>
        <strain evidence="2">WQ 117</strain>
    </source>
</reference>
<evidence type="ECO:0000313" key="3">
    <source>
        <dbReference type="Proteomes" id="UP000608754"/>
    </source>
</evidence>